<accession>Q8TP04</accession>
<dbReference type="EMBL" id="AE010299">
    <property type="protein sequence ID" value="AAM05521.1"/>
    <property type="molecule type" value="Genomic_DNA"/>
</dbReference>
<evidence type="ECO:0000313" key="2">
    <source>
        <dbReference type="Proteomes" id="UP000002487"/>
    </source>
</evidence>
<evidence type="ECO:0000313" key="1">
    <source>
        <dbReference type="EMBL" id="AAM05521.1"/>
    </source>
</evidence>
<dbReference type="HOGENOM" id="CLU_2678856_0_0_2"/>
<keyword evidence="2" id="KW-1185">Reference proteome</keyword>
<dbReference type="InParanoid" id="Q8TP04"/>
<gene>
    <name evidence="1" type="ordered locus">MA_2123</name>
</gene>
<dbReference type="AlphaFoldDB" id="Q8TP04"/>
<dbReference type="RefSeq" id="WP_011022109.1">
    <property type="nucleotide sequence ID" value="NC_003552.1"/>
</dbReference>
<protein>
    <submittedName>
        <fullName evidence="1">Uncharacterized protein</fullName>
    </submittedName>
</protein>
<dbReference type="EnsemblBacteria" id="AAM05521">
    <property type="protein sequence ID" value="AAM05521"/>
    <property type="gene ID" value="MA_2123"/>
</dbReference>
<dbReference type="GeneID" id="1474011"/>
<dbReference type="Proteomes" id="UP000002487">
    <property type="component" value="Chromosome"/>
</dbReference>
<sequence>MQKIEFFFSDGLRSLRSTQKSISHMGLSSELQALGWVIGMLAFCIGQRDGVARGACIDRGMGLLAGLQMTKETG</sequence>
<reference evidence="1 2" key="1">
    <citation type="journal article" date="2002" name="Genome Res.">
        <title>The genome of Methanosarcina acetivorans reveals extensive metabolic and physiological diversity.</title>
        <authorList>
            <person name="Galagan J.E."/>
            <person name="Nusbaum C."/>
            <person name="Roy A."/>
            <person name="Endrizzi M.G."/>
            <person name="Macdonald P."/>
            <person name="FitzHugh W."/>
            <person name="Calvo S."/>
            <person name="Engels R."/>
            <person name="Smirnov S."/>
            <person name="Atnoor D."/>
            <person name="Brown A."/>
            <person name="Allen N."/>
            <person name="Naylor J."/>
            <person name="Stange-Thomann N."/>
            <person name="DeArellano K."/>
            <person name="Johnson R."/>
            <person name="Linton L."/>
            <person name="McEwan P."/>
            <person name="McKernan K."/>
            <person name="Talamas J."/>
            <person name="Tirrell A."/>
            <person name="Ye W."/>
            <person name="Zimmer A."/>
            <person name="Barber R.D."/>
            <person name="Cann I."/>
            <person name="Graham D.E."/>
            <person name="Grahame D.A."/>
            <person name="Guss A."/>
            <person name="Hedderich R."/>
            <person name="Ingram-Smith C."/>
            <person name="Kuettner C.H."/>
            <person name="Krzycki J.A."/>
            <person name="Leigh J.A."/>
            <person name="Li W."/>
            <person name="Liu J."/>
            <person name="Mukhopadhyay B."/>
            <person name="Reeve J.N."/>
            <person name="Smith K."/>
            <person name="Springer T.A."/>
            <person name="Umayam L.A."/>
            <person name="White O."/>
            <person name="White R.H."/>
            <person name="de Macario E.C."/>
            <person name="Ferry J.G."/>
            <person name="Jarrell K.F."/>
            <person name="Jing H."/>
            <person name="Macario A.J.L."/>
            <person name="Paulsen I."/>
            <person name="Pritchett M."/>
            <person name="Sowers K.R."/>
            <person name="Swanson R.V."/>
            <person name="Zinder S.H."/>
            <person name="Lander E."/>
            <person name="Metcalf W.W."/>
            <person name="Birren B."/>
        </authorList>
    </citation>
    <scope>NUCLEOTIDE SEQUENCE [LARGE SCALE GENOMIC DNA]</scope>
    <source>
        <strain evidence="2">ATCC 35395 / DSM 2834 / JCM 12185 / C2A</strain>
    </source>
</reference>
<dbReference type="KEGG" id="mac:MA_2123"/>
<name>Q8TP04_METAC</name>
<proteinExistence type="predicted"/>
<organism evidence="1 2">
    <name type="scientific">Methanosarcina acetivorans (strain ATCC 35395 / DSM 2834 / JCM 12185 / C2A)</name>
    <dbReference type="NCBI Taxonomy" id="188937"/>
    <lineage>
        <taxon>Archaea</taxon>
        <taxon>Methanobacteriati</taxon>
        <taxon>Methanobacteriota</taxon>
        <taxon>Stenosarchaea group</taxon>
        <taxon>Methanomicrobia</taxon>
        <taxon>Methanosarcinales</taxon>
        <taxon>Methanosarcinaceae</taxon>
        <taxon>Methanosarcina</taxon>
    </lineage>
</organism>